<feature type="region of interest" description="Disordered" evidence="2">
    <location>
        <begin position="356"/>
        <end position="498"/>
    </location>
</feature>
<gene>
    <name evidence="4" type="ORF">A7U60_g2938</name>
</gene>
<feature type="compositionally biased region" description="Acidic residues" evidence="2">
    <location>
        <begin position="213"/>
        <end position="223"/>
    </location>
</feature>
<dbReference type="Pfam" id="PF09073">
    <property type="entry name" value="BUD22"/>
    <property type="match status" value="1"/>
</dbReference>
<dbReference type="Proteomes" id="UP000757232">
    <property type="component" value="Unassembled WGS sequence"/>
</dbReference>
<keyword evidence="1" id="KW-0175">Coiled coil</keyword>
<dbReference type="AlphaFoldDB" id="A0A9Q5I1Q3"/>
<name>A0A9Q5I1Q3_SANBA</name>
<feature type="compositionally biased region" description="Basic and acidic residues" evidence="2">
    <location>
        <begin position="457"/>
        <end position="484"/>
    </location>
</feature>
<protein>
    <recommendedName>
        <fullName evidence="3">Bud22 domain-containing protein</fullName>
    </recommendedName>
</protein>
<feature type="region of interest" description="Disordered" evidence="2">
    <location>
        <begin position="1"/>
        <end position="20"/>
    </location>
</feature>
<dbReference type="GO" id="GO:0030490">
    <property type="term" value="P:maturation of SSU-rRNA"/>
    <property type="evidence" value="ECO:0007669"/>
    <property type="project" value="TreeGrafter"/>
</dbReference>
<feature type="compositionally biased region" description="Basic residues" evidence="2">
    <location>
        <begin position="366"/>
        <end position="375"/>
    </location>
</feature>
<evidence type="ECO:0000313" key="4">
    <source>
        <dbReference type="EMBL" id="OCB89909.1"/>
    </source>
</evidence>
<feature type="compositionally biased region" description="Basic and acidic residues" evidence="2">
    <location>
        <begin position="356"/>
        <end position="365"/>
    </location>
</feature>
<evidence type="ECO:0000256" key="1">
    <source>
        <dbReference type="ARBA" id="ARBA00023054"/>
    </source>
</evidence>
<dbReference type="OrthoDB" id="3364872at2759"/>
<accession>A0A9Q5I1Q3</accession>
<dbReference type="PANTHER" id="PTHR23325:SF1">
    <property type="entry name" value="SERUM RESPONSE FACTOR-BINDING PROTEIN 1"/>
    <property type="match status" value="1"/>
</dbReference>
<keyword evidence="5" id="KW-1185">Reference proteome</keyword>
<dbReference type="GO" id="GO:0030686">
    <property type="term" value="C:90S preribosome"/>
    <property type="evidence" value="ECO:0007669"/>
    <property type="project" value="TreeGrafter"/>
</dbReference>
<sequence length="498" mass="54867">MENTLNHGVKRKREPRSNTEDINIASKLRGKLHRGLKEVKKATKKAKAFETQRIVKKLKDARKSGDESNIRHLEVQLESLKHIDLDDIAVRSLRSKIKKDPFLSKNADCQEAVSSELLLSPNQSTPTSSERALVESRMLSSKILSSEVVDVINSLKLMLGVGRQEMPPLGDHNDSDAGELQESEEERRTTPKGMKAARSARKIQSEWSLSEGDANEDDEESNDEAAWTGFGAIHNDSGRSDTARSWESGSLHSQDEEQLPSVSDSSHSPSPPRPSLVKKARPTAAIPKPKAGKAGESAFLPSLSVGFISGSDSEWSESEAKIADMPMKKNRRGQRARKAIWEKKYGRNANHLKKLRESDVRDARVRTARGQRGGRGRGTTTETAASWGSHSGGIVRVRSRPAAAMEAESAAPAGSPHPKSIRANRGRNQNDLHLKHHGSQARGGAEDGKPSSNVRLRNNDRDDDRLKPLHPSWEAKRRLKEKESPAIVPSVGTKIKFT</sequence>
<feature type="domain" description="Bud22" evidence="3">
    <location>
        <begin position="32"/>
        <end position="497"/>
    </location>
</feature>
<dbReference type="EMBL" id="LNZH02000146">
    <property type="protein sequence ID" value="OCB89909.1"/>
    <property type="molecule type" value="Genomic_DNA"/>
</dbReference>
<evidence type="ECO:0000313" key="5">
    <source>
        <dbReference type="Proteomes" id="UP000757232"/>
    </source>
</evidence>
<dbReference type="PANTHER" id="PTHR23325">
    <property type="entry name" value="SERUM RESPONSE FACTOR-BINDING"/>
    <property type="match status" value="1"/>
</dbReference>
<dbReference type="InterPro" id="IPR015158">
    <property type="entry name" value="Bud22_dom"/>
</dbReference>
<feature type="compositionally biased region" description="Low complexity" evidence="2">
    <location>
        <begin position="400"/>
        <end position="413"/>
    </location>
</feature>
<proteinExistence type="predicted"/>
<dbReference type="InterPro" id="IPR037393">
    <property type="entry name" value="Bud22/SRFB1"/>
</dbReference>
<dbReference type="GO" id="GO:0005634">
    <property type="term" value="C:nucleus"/>
    <property type="evidence" value="ECO:0007669"/>
    <property type="project" value="TreeGrafter"/>
</dbReference>
<comment type="caution">
    <text evidence="4">The sequence shown here is derived from an EMBL/GenBank/DDBJ whole genome shotgun (WGS) entry which is preliminary data.</text>
</comment>
<evidence type="ECO:0000256" key="2">
    <source>
        <dbReference type="SAM" id="MobiDB-lite"/>
    </source>
</evidence>
<organism evidence="4 5">
    <name type="scientific">Sanghuangporus baumii</name>
    <name type="common">Phellinus baumii</name>
    <dbReference type="NCBI Taxonomy" id="108892"/>
    <lineage>
        <taxon>Eukaryota</taxon>
        <taxon>Fungi</taxon>
        <taxon>Dikarya</taxon>
        <taxon>Basidiomycota</taxon>
        <taxon>Agaricomycotina</taxon>
        <taxon>Agaricomycetes</taxon>
        <taxon>Hymenochaetales</taxon>
        <taxon>Hymenochaetaceae</taxon>
        <taxon>Sanghuangporus</taxon>
    </lineage>
</organism>
<evidence type="ECO:0000259" key="3">
    <source>
        <dbReference type="Pfam" id="PF09073"/>
    </source>
</evidence>
<reference evidence="4" key="1">
    <citation type="submission" date="2016-06" db="EMBL/GenBank/DDBJ databases">
        <title>Draft Genome sequence of the fungus Inonotus baumii.</title>
        <authorList>
            <person name="Zhu H."/>
            <person name="Lin W."/>
        </authorList>
    </citation>
    <scope>NUCLEOTIDE SEQUENCE</scope>
    <source>
        <strain evidence="4">821</strain>
    </source>
</reference>
<feature type="region of interest" description="Disordered" evidence="2">
    <location>
        <begin position="165"/>
        <end position="299"/>
    </location>
</feature>
<feature type="compositionally biased region" description="Low complexity" evidence="2">
    <location>
        <begin position="284"/>
        <end position="295"/>
    </location>
</feature>